<dbReference type="Proteomes" id="UP000237000">
    <property type="component" value="Unassembled WGS sequence"/>
</dbReference>
<dbReference type="OrthoDB" id="10322546at2759"/>
<sequence>MVIAIEFACIYHCVYVGLDEDNNGRYSVLRIHFPKLQEVCADPRLLMVVFHVE</sequence>
<dbReference type="EMBL" id="JXTC01000482">
    <property type="protein sequence ID" value="PON50803.1"/>
    <property type="molecule type" value="Genomic_DNA"/>
</dbReference>
<evidence type="ECO:0000313" key="1">
    <source>
        <dbReference type="EMBL" id="PON50803.1"/>
    </source>
</evidence>
<dbReference type="AlphaFoldDB" id="A0A2P5BPU9"/>
<organism evidence="1 2">
    <name type="scientific">Trema orientale</name>
    <name type="common">Charcoal tree</name>
    <name type="synonym">Celtis orientalis</name>
    <dbReference type="NCBI Taxonomy" id="63057"/>
    <lineage>
        <taxon>Eukaryota</taxon>
        <taxon>Viridiplantae</taxon>
        <taxon>Streptophyta</taxon>
        <taxon>Embryophyta</taxon>
        <taxon>Tracheophyta</taxon>
        <taxon>Spermatophyta</taxon>
        <taxon>Magnoliopsida</taxon>
        <taxon>eudicotyledons</taxon>
        <taxon>Gunneridae</taxon>
        <taxon>Pentapetalae</taxon>
        <taxon>rosids</taxon>
        <taxon>fabids</taxon>
        <taxon>Rosales</taxon>
        <taxon>Cannabaceae</taxon>
        <taxon>Trema</taxon>
    </lineage>
</organism>
<accession>A0A2P5BPU9</accession>
<reference evidence="2" key="1">
    <citation type="submission" date="2016-06" db="EMBL/GenBank/DDBJ databases">
        <title>Parallel loss of symbiosis genes in relatives of nitrogen-fixing non-legume Parasponia.</title>
        <authorList>
            <person name="Van Velzen R."/>
            <person name="Holmer R."/>
            <person name="Bu F."/>
            <person name="Rutten L."/>
            <person name="Van Zeijl A."/>
            <person name="Liu W."/>
            <person name="Santuari L."/>
            <person name="Cao Q."/>
            <person name="Sharma T."/>
            <person name="Shen D."/>
            <person name="Roswanjaya Y."/>
            <person name="Wardhani T."/>
            <person name="Kalhor M.S."/>
            <person name="Jansen J."/>
            <person name="Van den Hoogen J."/>
            <person name="Gungor B."/>
            <person name="Hartog M."/>
            <person name="Hontelez J."/>
            <person name="Verver J."/>
            <person name="Yang W.-C."/>
            <person name="Schijlen E."/>
            <person name="Repin R."/>
            <person name="Schilthuizen M."/>
            <person name="Schranz E."/>
            <person name="Heidstra R."/>
            <person name="Miyata K."/>
            <person name="Fedorova E."/>
            <person name="Kohlen W."/>
            <person name="Bisseling T."/>
            <person name="Smit S."/>
            <person name="Geurts R."/>
        </authorList>
    </citation>
    <scope>NUCLEOTIDE SEQUENCE [LARGE SCALE GENOMIC DNA]</scope>
    <source>
        <strain evidence="2">cv. RG33-2</strain>
    </source>
</reference>
<proteinExistence type="predicted"/>
<evidence type="ECO:0000313" key="2">
    <source>
        <dbReference type="Proteomes" id="UP000237000"/>
    </source>
</evidence>
<dbReference type="InParanoid" id="A0A2P5BPU9"/>
<comment type="caution">
    <text evidence="1">The sequence shown here is derived from an EMBL/GenBank/DDBJ whole genome shotgun (WGS) entry which is preliminary data.</text>
</comment>
<protein>
    <submittedName>
        <fullName evidence="1">Uncharacterized protein</fullName>
    </submittedName>
</protein>
<name>A0A2P5BPU9_TREOI</name>
<keyword evidence="2" id="KW-1185">Reference proteome</keyword>
<gene>
    <name evidence="1" type="ORF">TorRG33x02_313260</name>
</gene>